<evidence type="ECO:0000313" key="2">
    <source>
        <dbReference type="EMBL" id="KAH1175280.1"/>
    </source>
</evidence>
<protein>
    <submittedName>
        <fullName evidence="2">Uncharacterized protein</fullName>
    </submittedName>
</protein>
<evidence type="ECO:0000313" key="3">
    <source>
        <dbReference type="Proteomes" id="UP000827986"/>
    </source>
</evidence>
<dbReference type="Proteomes" id="UP000827986">
    <property type="component" value="Unassembled WGS sequence"/>
</dbReference>
<feature type="region of interest" description="Disordered" evidence="1">
    <location>
        <begin position="87"/>
        <end position="107"/>
    </location>
</feature>
<accession>A0A9D3XA36</accession>
<comment type="caution">
    <text evidence="2">The sequence shown here is derived from an EMBL/GenBank/DDBJ whole genome shotgun (WGS) entry which is preliminary data.</text>
</comment>
<keyword evidence="3" id="KW-1185">Reference proteome</keyword>
<organism evidence="2 3">
    <name type="scientific">Mauremys mutica</name>
    <name type="common">yellowpond turtle</name>
    <dbReference type="NCBI Taxonomy" id="74926"/>
    <lineage>
        <taxon>Eukaryota</taxon>
        <taxon>Metazoa</taxon>
        <taxon>Chordata</taxon>
        <taxon>Craniata</taxon>
        <taxon>Vertebrata</taxon>
        <taxon>Euteleostomi</taxon>
        <taxon>Archelosauria</taxon>
        <taxon>Testudinata</taxon>
        <taxon>Testudines</taxon>
        <taxon>Cryptodira</taxon>
        <taxon>Durocryptodira</taxon>
        <taxon>Testudinoidea</taxon>
        <taxon>Geoemydidae</taxon>
        <taxon>Geoemydinae</taxon>
        <taxon>Mauremys</taxon>
    </lineage>
</organism>
<dbReference type="AlphaFoldDB" id="A0A9D3XA36"/>
<evidence type="ECO:0000256" key="1">
    <source>
        <dbReference type="SAM" id="MobiDB-lite"/>
    </source>
</evidence>
<proteinExistence type="predicted"/>
<name>A0A9D3XA36_9SAUR</name>
<sequence>MQRAGISGCKSGVTPLTAKELHGGKSSAAELHSWCFSLSCPCPGLQLTSLTCGWLDHFQGTKLRDPQGPHGPAMVTLGYAASSPTAKLTGVGSPARGSLAPARGGLR</sequence>
<reference evidence="2" key="1">
    <citation type="submission" date="2021-09" db="EMBL/GenBank/DDBJ databases">
        <title>The genome of Mauremys mutica provides insights into the evolution of semi-aquatic lifestyle.</title>
        <authorList>
            <person name="Gong S."/>
            <person name="Gao Y."/>
        </authorList>
    </citation>
    <scope>NUCLEOTIDE SEQUENCE</scope>
    <source>
        <strain evidence="2">MM-2020</strain>
        <tissue evidence="2">Muscle</tissue>
    </source>
</reference>
<gene>
    <name evidence="2" type="ORF">KIL84_021694</name>
</gene>
<dbReference type="EMBL" id="JAHDVG010000478">
    <property type="protein sequence ID" value="KAH1175280.1"/>
    <property type="molecule type" value="Genomic_DNA"/>
</dbReference>